<organism evidence="1 2">
    <name type="scientific">Armillaria solidipes</name>
    <dbReference type="NCBI Taxonomy" id="1076256"/>
    <lineage>
        <taxon>Eukaryota</taxon>
        <taxon>Fungi</taxon>
        <taxon>Dikarya</taxon>
        <taxon>Basidiomycota</taxon>
        <taxon>Agaricomycotina</taxon>
        <taxon>Agaricomycetes</taxon>
        <taxon>Agaricomycetidae</taxon>
        <taxon>Agaricales</taxon>
        <taxon>Marasmiineae</taxon>
        <taxon>Physalacriaceae</taxon>
        <taxon>Armillaria</taxon>
    </lineage>
</organism>
<keyword evidence="2" id="KW-1185">Reference proteome</keyword>
<dbReference type="GO" id="GO:0020037">
    <property type="term" value="F:heme binding"/>
    <property type="evidence" value="ECO:0007669"/>
    <property type="project" value="InterPro"/>
</dbReference>
<dbReference type="EMBL" id="KZ293526">
    <property type="protein sequence ID" value="PBK58739.1"/>
    <property type="molecule type" value="Genomic_DNA"/>
</dbReference>
<proteinExistence type="predicted"/>
<dbReference type="Proteomes" id="UP000218334">
    <property type="component" value="Unassembled WGS sequence"/>
</dbReference>
<dbReference type="STRING" id="1076256.A0A2H3AID7"/>
<gene>
    <name evidence="1" type="ORF">ARMSODRAFT_1028019</name>
</gene>
<sequence>MPHMLAMMKETLHFHPVLYNILRVPGQDDVLPLSSPITTTSGTLLHELPVPKGVQIMSSVAACSRGSQSRRLWDDYENDYGNDYKDYNRGSNRNRP</sequence>
<name>A0A2H3AID7_9AGAR</name>
<accession>A0A2H3AID7</accession>
<reference evidence="2" key="1">
    <citation type="journal article" date="2017" name="Nat. Ecol. Evol.">
        <title>Genome expansion and lineage-specific genetic innovations in the forest pathogenic fungi Armillaria.</title>
        <authorList>
            <person name="Sipos G."/>
            <person name="Prasanna A.N."/>
            <person name="Walter M.C."/>
            <person name="O'Connor E."/>
            <person name="Balint B."/>
            <person name="Krizsan K."/>
            <person name="Kiss B."/>
            <person name="Hess J."/>
            <person name="Varga T."/>
            <person name="Slot J."/>
            <person name="Riley R."/>
            <person name="Boka B."/>
            <person name="Rigling D."/>
            <person name="Barry K."/>
            <person name="Lee J."/>
            <person name="Mihaltcheva S."/>
            <person name="LaButti K."/>
            <person name="Lipzen A."/>
            <person name="Waldron R."/>
            <person name="Moloney N.M."/>
            <person name="Sperisen C."/>
            <person name="Kredics L."/>
            <person name="Vagvoelgyi C."/>
            <person name="Patrignani A."/>
            <person name="Fitzpatrick D."/>
            <person name="Nagy I."/>
            <person name="Doyle S."/>
            <person name="Anderson J.B."/>
            <person name="Grigoriev I.V."/>
            <person name="Gueldener U."/>
            <person name="Muensterkoetter M."/>
            <person name="Nagy L.G."/>
        </authorList>
    </citation>
    <scope>NUCLEOTIDE SEQUENCE [LARGE SCALE GENOMIC DNA]</scope>
    <source>
        <strain evidence="2">28-4</strain>
    </source>
</reference>
<dbReference type="GO" id="GO:0004497">
    <property type="term" value="F:monooxygenase activity"/>
    <property type="evidence" value="ECO:0007669"/>
    <property type="project" value="InterPro"/>
</dbReference>
<dbReference type="Gene3D" id="1.10.630.10">
    <property type="entry name" value="Cytochrome P450"/>
    <property type="match status" value="1"/>
</dbReference>
<protein>
    <submittedName>
        <fullName evidence="1">Uncharacterized protein</fullName>
    </submittedName>
</protein>
<evidence type="ECO:0000313" key="2">
    <source>
        <dbReference type="Proteomes" id="UP000218334"/>
    </source>
</evidence>
<dbReference type="GO" id="GO:0005506">
    <property type="term" value="F:iron ion binding"/>
    <property type="evidence" value="ECO:0007669"/>
    <property type="project" value="InterPro"/>
</dbReference>
<dbReference type="GO" id="GO:0016705">
    <property type="term" value="F:oxidoreductase activity, acting on paired donors, with incorporation or reduction of molecular oxygen"/>
    <property type="evidence" value="ECO:0007669"/>
    <property type="project" value="InterPro"/>
</dbReference>
<dbReference type="AlphaFoldDB" id="A0A2H3AID7"/>
<evidence type="ECO:0000313" key="1">
    <source>
        <dbReference type="EMBL" id="PBK58739.1"/>
    </source>
</evidence>
<dbReference type="InterPro" id="IPR036396">
    <property type="entry name" value="Cyt_P450_sf"/>
</dbReference>